<evidence type="ECO:0000259" key="2">
    <source>
        <dbReference type="Pfam" id="PF05170"/>
    </source>
</evidence>
<dbReference type="EMBL" id="WMJX01000003">
    <property type="protein sequence ID" value="MTG97111.1"/>
    <property type="molecule type" value="Genomic_DNA"/>
</dbReference>
<dbReference type="GO" id="GO:0005886">
    <property type="term" value="C:plasma membrane"/>
    <property type="evidence" value="ECO:0007669"/>
    <property type="project" value="TreeGrafter"/>
</dbReference>
<feature type="domain" description="AsmA" evidence="2">
    <location>
        <begin position="3"/>
        <end position="177"/>
    </location>
</feature>
<dbReference type="Pfam" id="PF05170">
    <property type="entry name" value="AsmA"/>
    <property type="match status" value="1"/>
</dbReference>
<evidence type="ECO:0000313" key="4">
    <source>
        <dbReference type="Proteomes" id="UP000438760"/>
    </source>
</evidence>
<organism evidence="3 4">
    <name type="scientific">Myroides albus</name>
    <dbReference type="NCBI Taxonomy" id="2562892"/>
    <lineage>
        <taxon>Bacteria</taxon>
        <taxon>Pseudomonadati</taxon>
        <taxon>Bacteroidota</taxon>
        <taxon>Flavobacteriia</taxon>
        <taxon>Flavobacteriales</taxon>
        <taxon>Flavobacteriaceae</taxon>
        <taxon>Myroides</taxon>
    </lineage>
</organism>
<comment type="caution">
    <text evidence="3">The sequence shown here is derived from an EMBL/GenBank/DDBJ whole genome shotgun (WGS) entry which is preliminary data.</text>
</comment>
<dbReference type="InterPro" id="IPR052894">
    <property type="entry name" value="AsmA-related"/>
</dbReference>
<accession>A0A6I3LKS5</accession>
<dbReference type="PANTHER" id="PTHR30441:SF8">
    <property type="entry name" value="DUF748 DOMAIN-CONTAINING PROTEIN"/>
    <property type="match status" value="1"/>
</dbReference>
<gene>
    <name evidence="3" type="ORF">GJV76_03010</name>
</gene>
<dbReference type="InterPro" id="IPR007844">
    <property type="entry name" value="AsmA"/>
</dbReference>
<dbReference type="AlphaFoldDB" id="A0A6I3LKS5"/>
<dbReference type="RefSeq" id="WP_155091163.1">
    <property type="nucleotide sequence ID" value="NZ_CP102754.1"/>
</dbReference>
<dbReference type="OrthoDB" id="596403at2"/>
<protein>
    <submittedName>
        <fullName evidence="3">AsmA family protein</fullName>
    </submittedName>
</protein>
<evidence type="ECO:0000256" key="1">
    <source>
        <dbReference type="SAM" id="MobiDB-lite"/>
    </source>
</evidence>
<sequence>MGKKILKWGGGILVLLIILLLLTPVLFKGKIQDLVKKTINDNINATVNFESVNLSLIRNFPKATVSINELVVINKAPFEGDTLVYSEKIGLKMSVMQLFNSANEPMQIESISALNTKVNVLVDEKGVANYDVAIIDEEDQEDSEDSETTPFSLALDYYLIENLNVSYTDLSSKMTFIAKELYHQGKGNLANNVLDLNTETRTKVSFDMEGTKMLNDVSLSLKAIIGIDMDSMKFTFKDNKALINQLPLQFDGSLQMVEDGQLYDLTFGTPDSDFKNFLGLIPEAYAGNLDGVTTSGDFKVDGKVKGKLSEQTILTLAIHMGAKNASFQYPDLPQGVSNIVLDVNIMNQTGIVKDTYVDLNKLSFKIDKDVFNASANIRNITENMLVNAKFDGIINLANVTKAYPIKMDIPLSGILKANVNTAFDMNSVEKGLYQNIKNSGSLSLTGFNYSNDAMAKPLQIQEAALTFNTSNVSLNKFNLKTGTTDIAADGRLDNLYGFLFKKQTLKGNFNVNSSNFVLADLMKEDVVSTTETPKKEEKATNDAAEPLKIPGFLDCTINANAKKVVYDNLVLNNVKGSLVIRDEAARLQNMSTNIFNGILAFDGNVSTKETTPVFDMNLGLKSLDVKSTFTELEFLKTIAPIAGIVSGKINGDVKMSGKLNALDLTPDMNSLSGDIQGTLVDSEIDPQKSQLLAALDKGVSFIDLKKIDLNNKRMHIVFKNGKVQFKPFDIKLKDMAVQVSGEHGFDQTLDYDLDFKVPAKLLGSDIANTLAKLGPKESDKFNAIPVKVELTGNFASPKVGTNMGEVVTNLTNQIIEEQKNRLVDKGTEALFDMLGGGKKKNEGEGANAEGEAKKDETEEVVNKLGEGLKGLFGKKKKEEPAKE</sequence>
<dbReference type="Proteomes" id="UP000438760">
    <property type="component" value="Unassembled WGS sequence"/>
</dbReference>
<reference evidence="3 4" key="1">
    <citation type="submission" date="2019-11" db="EMBL/GenBank/DDBJ databases">
        <title>Genome of Strain BIT-d1.</title>
        <authorList>
            <person name="Yang Y."/>
        </authorList>
    </citation>
    <scope>NUCLEOTIDE SEQUENCE [LARGE SCALE GENOMIC DNA]</scope>
    <source>
        <strain evidence="3 4">BIT-d1</strain>
    </source>
</reference>
<feature type="region of interest" description="Disordered" evidence="1">
    <location>
        <begin position="834"/>
        <end position="859"/>
    </location>
</feature>
<dbReference type="GO" id="GO:0090313">
    <property type="term" value="P:regulation of protein targeting to membrane"/>
    <property type="evidence" value="ECO:0007669"/>
    <property type="project" value="TreeGrafter"/>
</dbReference>
<evidence type="ECO:0000313" key="3">
    <source>
        <dbReference type="EMBL" id="MTG97111.1"/>
    </source>
</evidence>
<keyword evidence="4" id="KW-1185">Reference proteome</keyword>
<dbReference type="PANTHER" id="PTHR30441">
    <property type="entry name" value="DUF748 DOMAIN-CONTAINING PROTEIN"/>
    <property type="match status" value="1"/>
</dbReference>
<proteinExistence type="predicted"/>
<name>A0A6I3LKS5_9FLAO</name>